<dbReference type="OrthoDB" id="10031946at2759"/>
<evidence type="ECO:0000313" key="2">
    <source>
        <dbReference type="Proteomes" id="UP000276133"/>
    </source>
</evidence>
<dbReference type="PANTHER" id="PTHR31909">
    <property type="entry name" value="CHROMOSOME 20 ORF85 FAMILY MEMBER"/>
    <property type="match status" value="1"/>
</dbReference>
<accession>A0A3M7PZI5</accession>
<dbReference type="Proteomes" id="UP000276133">
    <property type="component" value="Unassembled WGS sequence"/>
</dbReference>
<dbReference type="Pfam" id="PF14945">
    <property type="entry name" value="LLC1"/>
    <property type="match status" value="1"/>
</dbReference>
<dbReference type="InterPro" id="IPR020339">
    <property type="entry name" value="C20orf85-like"/>
</dbReference>
<dbReference type="STRING" id="10195.A0A3M7PZI5"/>
<dbReference type="PANTHER" id="PTHR31909:SF3">
    <property type="entry name" value="SIMILAR TO PROTEIN C20ORF85 HOMOLOG"/>
    <property type="match status" value="1"/>
</dbReference>
<sequence>MEKSEKTDLVYDDKHSYVAKDNIWKGHVEKIEVAAKSWPDKWGFMIDDDSRKSSNETQQIKRIHNFKPIPRTASAWIGWKSTDEKFKLEKYGHYTKARGSILKSLKWPREAVI</sequence>
<keyword evidence="2" id="KW-1185">Reference proteome</keyword>
<gene>
    <name evidence="1" type="ORF">BpHYR1_022470</name>
</gene>
<dbReference type="AlphaFoldDB" id="A0A3M7PZI5"/>
<proteinExistence type="predicted"/>
<protein>
    <submittedName>
        <fullName evidence="1">Uncharacterized protein</fullName>
    </submittedName>
</protein>
<name>A0A3M7PZI5_BRAPC</name>
<comment type="caution">
    <text evidence="1">The sequence shown here is derived from an EMBL/GenBank/DDBJ whole genome shotgun (WGS) entry which is preliminary data.</text>
</comment>
<dbReference type="EMBL" id="REGN01008024">
    <property type="protein sequence ID" value="RNA04602.1"/>
    <property type="molecule type" value="Genomic_DNA"/>
</dbReference>
<reference evidence="1 2" key="1">
    <citation type="journal article" date="2018" name="Sci. Rep.">
        <title>Genomic signatures of local adaptation to the degree of environmental predictability in rotifers.</title>
        <authorList>
            <person name="Franch-Gras L."/>
            <person name="Hahn C."/>
            <person name="Garcia-Roger E.M."/>
            <person name="Carmona M.J."/>
            <person name="Serra M."/>
            <person name="Gomez A."/>
        </authorList>
    </citation>
    <scope>NUCLEOTIDE SEQUENCE [LARGE SCALE GENOMIC DNA]</scope>
    <source>
        <strain evidence="1">HYR1</strain>
    </source>
</reference>
<organism evidence="1 2">
    <name type="scientific">Brachionus plicatilis</name>
    <name type="common">Marine rotifer</name>
    <name type="synonym">Brachionus muelleri</name>
    <dbReference type="NCBI Taxonomy" id="10195"/>
    <lineage>
        <taxon>Eukaryota</taxon>
        <taxon>Metazoa</taxon>
        <taxon>Spiralia</taxon>
        <taxon>Gnathifera</taxon>
        <taxon>Rotifera</taxon>
        <taxon>Eurotatoria</taxon>
        <taxon>Monogononta</taxon>
        <taxon>Pseudotrocha</taxon>
        <taxon>Ploima</taxon>
        <taxon>Brachionidae</taxon>
        <taxon>Brachionus</taxon>
    </lineage>
</organism>
<evidence type="ECO:0000313" key="1">
    <source>
        <dbReference type="EMBL" id="RNA04602.1"/>
    </source>
</evidence>